<dbReference type="GO" id="GO:0003993">
    <property type="term" value="F:acid phosphatase activity"/>
    <property type="evidence" value="ECO:0000318"/>
    <property type="project" value="GO_Central"/>
</dbReference>
<evidence type="ECO:0000313" key="5">
    <source>
        <dbReference type="Proteomes" id="UP000007305"/>
    </source>
</evidence>
<dbReference type="InterPro" id="IPR039331">
    <property type="entry name" value="PAPs-like"/>
</dbReference>
<feature type="compositionally biased region" description="Basic residues" evidence="2">
    <location>
        <begin position="222"/>
        <end position="231"/>
    </location>
</feature>
<feature type="compositionally biased region" description="Low complexity" evidence="2">
    <location>
        <begin position="251"/>
        <end position="261"/>
    </location>
</feature>
<dbReference type="InterPro" id="IPR025733">
    <property type="entry name" value="PAPs_C"/>
</dbReference>
<feature type="compositionally biased region" description="Low complexity" evidence="2">
    <location>
        <begin position="354"/>
        <end position="372"/>
    </location>
</feature>
<dbReference type="PANTHER" id="PTHR22953">
    <property type="entry name" value="ACID PHOSPHATASE RELATED"/>
    <property type="match status" value="1"/>
</dbReference>
<evidence type="ECO:0000259" key="3">
    <source>
        <dbReference type="Pfam" id="PF14008"/>
    </source>
</evidence>
<dbReference type="InterPro" id="IPR029052">
    <property type="entry name" value="Metallo-depent_PP-like"/>
</dbReference>
<dbReference type="AlphaFoldDB" id="A0A804R8U9"/>
<reference evidence="4" key="2">
    <citation type="submission" date="2019-07" db="EMBL/GenBank/DDBJ databases">
        <authorList>
            <person name="Seetharam A."/>
            <person name="Woodhouse M."/>
            <person name="Cannon E."/>
        </authorList>
    </citation>
    <scope>NUCLEOTIDE SEQUENCE [LARGE SCALE GENOMIC DNA]</scope>
    <source>
        <strain evidence="4">cv. B73</strain>
    </source>
</reference>
<reference evidence="5" key="1">
    <citation type="journal article" date="2009" name="Science">
        <title>The B73 maize genome: complexity, diversity, and dynamics.</title>
        <authorList>
            <person name="Schnable P.S."/>
            <person name="Ware D."/>
            <person name="Fulton R.S."/>
            <person name="Stein J.C."/>
            <person name="Wei F."/>
            <person name="Pasternak S."/>
            <person name="Liang C."/>
            <person name="Zhang J."/>
            <person name="Fulton L."/>
            <person name="Graves T.A."/>
            <person name="Minx P."/>
            <person name="Reily A.D."/>
            <person name="Courtney L."/>
            <person name="Kruchowski S.S."/>
            <person name="Tomlinson C."/>
            <person name="Strong C."/>
            <person name="Delehaunty K."/>
            <person name="Fronick C."/>
            <person name="Courtney B."/>
            <person name="Rock S.M."/>
            <person name="Belter E."/>
            <person name="Du F."/>
            <person name="Kim K."/>
            <person name="Abbott R.M."/>
            <person name="Cotton M."/>
            <person name="Levy A."/>
            <person name="Marchetto P."/>
            <person name="Ochoa K."/>
            <person name="Jackson S.M."/>
            <person name="Gillam B."/>
            <person name="Chen W."/>
            <person name="Yan L."/>
            <person name="Higginbotham J."/>
            <person name="Cardenas M."/>
            <person name="Waligorski J."/>
            <person name="Applebaum E."/>
            <person name="Phelps L."/>
            <person name="Falcone J."/>
            <person name="Kanchi K."/>
            <person name="Thane T."/>
            <person name="Scimone A."/>
            <person name="Thane N."/>
            <person name="Henke J."/>
            <person name="Wang T."/>
            <person name="Ruppert J."/>
            <person name="Shah N."/>
            <person name="Rotter K."/>
            <person name="Hodges J."/>
            <person name="Ingenthron E."/>
            <person name="Cordes M."/>
            <person name="Kohlberg S."/>
            <person name="Sgro J."/>
            <person name="Delgado B."/>
            <person name="Mead K."/>
            <person name="Chinwalla A."/>
            <person name="Leonard S."/>
            <person name="Crouse K."/>
            <person name="Collura K."/>
            <person name="Kudrna D."/>
            <person name="Currie J."/>
            <person name="He R."/>
            <person name="Angelova A."/>
            <person name="Rajasekar S."/>
            <person name="Mueller T."/>
            <person name="Lomeli R."/>
            <person name="Scara G."/>
            <person name="Ko A."/>
            <person name="Delaney K."/>
            <person name="Wissotski M."/>
            <person name="Lopez G."/>
            <person name="Campos D."/>
            <person name="Braidotti M."/>
            <person name="Ashley E."/>
            <person name="Golser W."/>
            <person name="Kim H."/>
            <person name="Lee S."/>
            <person name="Lin J."/>
            <person name="Dujmic Z."/>
            <person name="Kim W."/>
            <person name="Talag J."/>
            <person name="Zuccolo A."/>
            <person name="Fan C."/>
            <person name="Sebastian A."/>
            <person name="Kramer M."/>
            <person name="Spiegel L."/>
            <person name="Nascimento L."/>
            <person name="Zutavern T."/>
            <person name="Miller B."/>
            <person name="Ambroise C."/>
            <person name="Muller S."/>
            <person name="Spooner W."/>
            <person name="Narechania A."/>
            <person name="Ren L."/>
            <person name="Wei S."/>
            <person name="Kumari S."/>
            <person name="Faga B."/>
            <person name="Levy M.J."/>
            <person name="McMahan L."/>
            <person name="Van Buren P."/>
            <person name="Vaughn M.W."/>
            <person name="Ying K."/>
            <person name="Yeh C.-T."/>
            <person name="Emrich S.J."/>
            <person name="Jia Y."/>
            <person name="Kalyanaraman A."/>
            <person name="Hsia A.-P."/>
            <person name="Barbazuk W.B."/>
            <person name="Baucom R.S."/>
            <person name="Brutnell T.P."/>
            <person name="Carpita N.C."/>
            <person name="Chaparro C."/>
            <person name="Chia J.-M."/>
            <person name="Deragon J.-M."/>
            <person name="Estill J.C."/>
            <person name="Fu Y."/>
            <person name="Jeddeloh J.A."/>
            <person name="Han Y."/>
            <person name="Lee H."/>
            <person name="Li P."/>
            <person name="Lisch D.R."/>
            <person name="Liu S."/>
            <person name="Liu Z."/>
            <person name="Nagel D.H."/>
            <person name="McCann M.C."/>
            <person name="SanMiguel P."/>
            <person name="Myers A.M."/>
            <person name="Nettleton D."/>
            <person name="Nguyen J."/>
            <person name="Penning B.W."/>
            <person name="Ponnala L."/>
            <person name="Schneider K.L."/>
            <person name="Schwartz D.C."/>
            <person name="Sharma A."/>
            <person name="Soderlund C."/>
            <person name="Springer N.M."/>
            <person name="Sun Q."/>
            <person name="Wang H."/>
            <person name="Waterman M."/>
            <person name="Westerman R."/>
            <person name="Wolfgruber T.K."/>
            <person name="Yang L."/>
            <person name="Yu Y."/>
            <person name="Zhang L."/>
            <person name="Zhou S."/>
            <person name="Zhu Q."/>
            <person name="Bennetzen J.L."/>
            <person name="Dawe R.K."/>
            <person name="Jiang J."/>
            <person name="Jiang N."/>
            <person name="Presting G.G."/>
            <person name="Wessler S.R."/>
            <person name="Aluru S."/>
            <person name="Martienssen R.A."/>
            <person name="Clifton S.W."/>
            <person name="McCombie W.R."/>
            <person name="Wing R.A."/>
            <person name="Wilson R.K."/>
        </authorList>
    </citation>
    <scope>NUCLEOTIDE SEQUENCE [LARGE SCALE GENOMIC DNA]</scope>
    <source>
        <strain evidence="5">cv. B73</strain>
    </source>
</reference>
<feature type="region of interest" description="Disordered" evidence="2">
    <location>
        <begin position="251"/>
        <end position="274"/>
    </location>
</feature>
<evidence type="ECO:0000256" key="1">
    <source>
        <dbReference type="ARBA" id="ARBA00022729"/>
    </source>
</evidence>
<dbReference type="InParanoid" id="A0A804R8U9"/>
<keyword evidence="1" id="KW-0732">Signal</keyword>
<keyword evidence="5" id="KW-1185">Reference proteome</keyword>
<proteinExistence type="evidence at protein level"/>
<evidence type="ECO:0000256" key="2">
    <source>
        <dbReference type="SAM" id="MobiDB-lite"/>
    </source>
</evidence>
<dbReference type="Proteomes" id="UP000007305">
    <property type="component" value="Chromosome 10"/>
</dbReference>
<protein>
    <recommendedName>
        <fullName evidence="3">Purple acid phosphatase C-terminal domain-containing protein</fullName>
    </recommendedName>
</protein>
<feature type="region of interest" description="Disordered" evidence="2">
    <location>
        <begin position="331"/>
        <end position="387"/>
    </location>
</feature>
<reference evidence="4" key="3">
    <citation type="submission" date="2021-05" db="UniProtKB">
        <authorList>
            <consortium name="EnsemblPlants"/>
        </authorList>
    </citation>
    <scope>IDENTIFICATION</scope>
    <source>
        <strain evidence="4">cv. B73</strain>
    </source>
</reference>
<keyword evidence="6" id="KW-1267">Proteomics identification</keyword>
<gene>
    <name evidence="4" type="primary">LOC103640757</name>
</gene>
<dbReference type="EnsemblPlants" id="Zm00001eb406650_T001">
    <property type="protein sequence ID" value="Zm00001eb406650_P001"/>
    <property type="gene ID" value="Zm00001eb406650"/>
</dbReference>
<organism evidence="4 5">
    <name type="scientific">Zea mays</name>
    <name type="common">Maize</name>
    <dbReference type="NCBI Taxonomy" id="4577"/>
    <lineage>
        <taxon>Eukaryota</taxon>
        <taxon>Viridiplantae</taxon>
        <taxon>Streptophyta</taxon>
        <taxon>Embryophyta</taxon>
        <taxon>Tracheophyta</taxon>
        <taxon>Spermatophyta</taxon>
        <taxon>Magnoliopsida</taxon>
        <taxon>Liliopsida</taxon>
        <taxon>Poales</taxon>
        <taxon>Poaceae</taxon>
        <taxon>PACMAD clade</taxon>
        <taxon>Panicoideae</taxon>
        <taxon>Andropogonodae</taxon>
        <taxon>Andropogoneae</taxon>
        <taxon>Tripsacinae</taxon>
        <taxon>Zea</taxon>
    </lineage>
</organism>
<dbReference type="SUPFAM" id="SSF56300">
    <property type="entry name" value="Metallo-dependent phosphatases"/>
    <property type="match status" value="1"/>
</dbReference>
<dbReference type="Gene3D" id="3.60.21.10">
    <property type="match status" value="1"/>
</dbReference>
<accession>A0A804R8U9</accession>
<dbReference type="Gramene" id="Zm00001eb406650_T001">
    <property type="protein sequence ID" value="Zm00001eb406650_P001"/>
    <property type="gene ID" value="Zm00001eb406650"/>
</dbReference>
<name>A0A804R8U9_MAIZE</name>
<evidence type="ECO:0000313" key="4">
    <source>
        <dbReference type="EnsemblPlants" id="Zm00001eb406650_P001"/>
    </source>
</evidence>
<dbReference type="PANTHER" id="PTHR22953:SF153">
    <property type="entry name" value="PURPLE ACID PHOSPHATASE"/>
    <property type="match status" value="1"/>
</dbReference>
<dbReference type="Pfam" id="PF14008">
    <property type="entry name" value="Metallophos_C"/>
    <property type="match status" value="1"/>
</dbReference>
<feature type="region of interest" description="Disordered" evidence="2">
    <location>
        <begin position="206"/>
        <end position="239"/>
    </location>
</feature>
<feature type="domain" description="Purple acid phosphatase C-terminal" evidence="3">
    <location>
        <begin position="419"/>
        <end position="482"/>
    </location>
</feature>
<sequence>QKLLWPPPRLVLCCAYKCLPVTIPVQCQPFQFPTSSFHFRLPAAAEPSRFRQQKDREQVAAVPINGHGGAGAPRPRAAGVPRRDVYVRAAAAEGHAVAAPGRRQRRPDAAAGAHITGRARQGASVVDHRGRRAGDCRLRHGLRPVPILRDGEHYVLLLRALPLGQHPRRRHRAAAAQHNLLLPLQRQRLAGPLLPDATGRAALPLRRRRGPRPDRVDGVHPQARRRRRLRRAPPPGRPVVRRLRAAPVGLVRPPRGAAGERAALDGDAGQPRGRAPAAAGAAALQGVQRAVAHALRLCRRRHTAVGRQPLLLLRRGRRRRARPHAGLLRRLRRGERAAPLAPRRPRGAPPPRHPAGLRAGARARAVVQQQQGAPGGGRRHAGRHGGAAVPRRVDAVFAGHVHAYERFHRVYAGKEDPCGPVYVTIGDGGNREGLADKFIDPQPSISVFREASFGHGRLEVVNTTHALWTWHRNDDDQPVVADQVWINSLAANPACNRSDKM</sequence>
<evidence type="ECO:0007829" key="6">
    <source>
        <dbReference type="PeptideAtlas" id="A0A804R8U9"/>
    </source>
</evidence>